<feature type="transmembrane region" description="Helical" evidence="2">
    <location>
        <begin position="350"/>
        <end position="369"/>
    </location>
</feature>
<dbReference type="Proteomes" id="UP000663090">
    <property type="component" value="Chromosome"/>
</dbReference>
<dbReference type="PRINTS" id="PR00103">
    <property type="entry name" value="CAMPKINASE"/>
</dbReference>
<feature type="transmembrane region" description="Helical" evidence="2">
    <location>
        <begin position="319"/>
        <end position="338"/>
    </location>
</feature>
<evidence type="ECO:0000313" key="5">
    <source>
        <dbReference type="Proteomes" id="UP000663090"/>
    </source>
</evidence>
<dbReference type="PANTHER" id="PTHR11635">
    <property type="entry name" value="CAMP-DEPENDENT PROTEIN KINASE REGULATORY CHAIN"/>
    <property type="match status" value="1"/>
</dbReference>
<feature type="region of interest" description="Disordered" evidence="1">
    <location>
        <begin position="1004"/>
        <end position="1043"/>
    </location>
</feature>
<name>A0ABX7NKG1_9BACT</name>
<dbReference type="InterPro" id="IPR018490">
    <property type="entry name" value="cNMP-bd_dom_sf"/>
</dbReference>
<accession>A0ABX7NKG1</accession>
<feature type="transmembrane region" description="Helical" evidence="2">
    <location>
        <begin position="103"/>
        <end position="122"/>
    </location>
</feature>
<gene>
    <name evidence="4" type="ORF">JY572_12150</name>
</gene>
<dbReference type="Gene3D" id="2.60.120.10">
    <property type="entry name" value="Jelly Rolls"/>
    <property type="match status" value="1"/>
</dbReference>
<evidence type="ECO:0000256" key="2">
    <source>
        <dbReference type="SAM" id="Phobius"/>
    </source>
</evidence>
<dbReference type="RefSeq" id="WP_206718389.1">
    <property type="nucleotide sequence ID" value="NZ_CP071091.1"/>
</dbReference>
<dbReference type="InterPro" id="IPR016024">
    <property type="entry name" value="ARM-type_fold"/>
</dbReference>
<dbReference type="CDD" id="cd00038">
    <property type="entry name" value="CAP_ED"/>
    <property type="match status" value="1"/>
</dbReference>
<dbReference type="InterPro" id="IPR050503">
    <property type="entry name" value="cAMP-dep_PK_reg_su-like"/>
</dbReference>
<feature type="compositionally biased region" description="Pro residues" evidence="1">
    <location>
        <begin position="1012"/>
        <end position="1029"/>
    </location>
</feature>
<feature type="transmembrane region" description="Helical" evidence="2">
    <location>
        <begin position="76"/>
        <end position="97"/>
    </location>
</feature>
<dbReference type="PANTHER" id="PTHR11635:SF152">
    <property type="entry name" value="CAMP-DEPENDENT PROTEIN KINASE TYPE I REGULATORY SUBUNIT-RELATED"/>
    <property type="match status" value="1"/>
</dbReference>
<dbReference type="InterPro" id="IPR036259">
    <property type="entry name" value="MFS_trans_sf"/>
</dbReference>
<dbReference type="Pfam" id="PF00027">
    <property type="entry name" value="cNMP_binding"/>
    <property type="match status" value="1"/>
</dbReference>
<keyword evidence="2" id="KW-0472">Membrane</keyword>
<dbReference type="PROSITE" id="PS50042">
    <property type="entry name" value="CNMP_BINDING_3"/>
    <property type="match status" value="1"/>
</dbReference>
<evidence type="ECO:0000259" key="3">
    <source>
        <dbReference type="PROSITE" id="PS50042"/>
    </source>
</evidence>
<dbReference type="InterPro" id="IPR000595">
    <property type="entry name" value="cNMP-bd_dom"/>
</dbReference>
<dbReference type="SMART" id="SM00100">
    <property type="entry name" value="cNMP"/>
    <property type="match status" value="1"/>
</dbReference>
<proteinExistence type="predicted"/>
<keyword evidence="2" id="KW-0812">Transmembrane</keyword>
<feature type="transmembrane region" description="Helical" evidence="2">
    <location>
        <begin position="249"/>
        <end position="271"/>
    </location>
</feature>
<dbReference type="Gene3D" id="1.25.10.10">
    <property type="entry name" value="Leucine-rich Repeat Variant"/>
    <property type="match status" value="2"/>
</dbReference>
<dbReference type="InterPro" id="IPR011989">
    <property type="entry name" value="ARM-like"/>
</dbReference>
<dbReference type="SUPFAM" id="SSF103473">
    <property type="entry name" value="MFS general substrate transporter"/>
    <property type="match status" value="1"/>
</dbReference>
<feature type="transmembrane region" description="Helical" evidence="2">
    <location>
        <begin position="134"/>
        <end position="155"/>
    </location>
</feature>
<feature type="transmembrane region" description="Helical" evidence="2">
    <location>
        <begin position="215"/>
        <end position="237"/>
    </location>
</feature>
<feature type="transmembrane region" description="Helical" evidence="2">
    <location>
        <begin position="167"/>
        <end position="186"/>
    </location>
</feature>
<dbReference type="SUPFAM" id="SSF48371">
    <property type="entry name" value="ARM repeat"/>
    <property type="match status" value="1"/>
</dbReference>
<dbReference type="EMBL" id="CP071091">
    <property type="protein sequence ID" value="QSQ16748.1"/>
    <property type="molecule type" value="Genomic_DNA"/>
</dbReference>
<feature type="transmembrane region" description="Helical" evidence="2">
    <location>
        <begin position="46"/>
        <end position="64"/>
    </location>
</feature>
<sequence length="1043" mass="112974">MSPSDSSSWNRRLWPAAAFQFALIAGVTQLKSAANALVLSRFESQAMPYLYLLGALITAALTLLPRSKPNSPLESPGVLTGVGGVLTLGFALALWAGYRTPALGLYLFVDTFSTFVSFRFWARMSAAFDAREARKAFTALNGFAMGGGMVGGLLVQRLAERLGTPAMVVSGALGLLAAGAIFHHLYRGEPPPSAPQGRTAPASFMAFSYLAKSPYAQVLAALGISFAVLSAFVDYLFRLRLEGTMSEDAMAALFGSLQLYIGLFCVAFQLLLTQRLLKRLGLLGYVALVPLVIVPLAAASLITPSLWPLHLLRLLETAVNYSILPVGIQLLYAAVPDGQREGLRAAVDGLLRKGGVVVAGLLLIGAGRAATGETMALAVVGMCAALVGLLLRLKPAYVAALGEQVGAHEEESVALEGEEDQRLLTEALSAPVPDRVLRAVDLMEQAQVSLRPHLPALLRHPHERVLERGVALALELEARELAPVLERLVEEGPRRPRDQAVWALARLSPERAERLLPALLNHPDVGLRCAAIGALVKSTGSAVALASLEELLARGEGAPVMERREVAKLLGRLQDSRFTGPLARYLEDSDGTVRRVALAAVGEGGYVDLAPRLLPFLTWREERKTTREALVALGDAVTPLMEEQLNNRRAPLAMRLQLPRVLRGIGTPAALDALLFSNVRDDASLHFRIGAQLSRLRDEHPEHPVDVDRVRDALIRRRDVYRSLVGAYRDVRAALGDGSLLTRAVGDRLDQALELSFFLLGLLDSSQRMRGIHYNLVGQDARRRALALELLDNLLSEEDRELVMEQVEAHHRELPLGASGRLWRRLAALVQSEDVVLRACARHVARVNGLDVLPQEGELSDRIVQRMFALEGVSVFSQSDVDDIAAIAAVAREGFFRAGERIYAQGDPGDALYVIVDGAIDAFHDGEHVLRFQGKQAFGEVSLLDGAPRPTDMVAAVDTRVLIIDRRDFLDLLADRPELLTGFFRAVSLQLQALIALPDSRETGERLEMTAPQPPVAPPLPTGPVPDAPEPTTTQRRTRGGDA</sequence>
<keyword evidence="2" id="KW-1133">Transmembrane helix</keyword>
<feature type="domain" description="Cyclic nucleotide-binding" evidence="3">
    <location>
        <begin position="875"/>
        <end position="973"/>
    </location>
</feature>
<dbReference type="InterPro" id="IPR014710">
    <property type="entry name" value="RmlC-like_jellyroll"/>
</dbReference>
<dbReference type="SMART" id="SM00567">
    <property type="entry name" value="EZ_HEAT"/>
    <property type="match status" value="3"/>
</dbReference>
<reference evidence="4 5" key="1">
    <citation type="submission" date="2021-02" db="EMBL/GenBank/DDBJ databases">
        <title>De Novo genome assembly of isolated myxobacteria.</title>
        <authorList>
            <person name="Stevens D.C."/>
        </authorList>
    </citation>
    <scope>NUCLEOTIDE SEQUENCE [LARGE SCALE GENOMIC DNA]</scope>
    <source>
        <strain evidence="4 5">SCHIC003</strain>
    </source>
</reference>
<organism evidence="4 5">
    <name type="scientific">Myxococcus landrumensis</name>
    <dbReference type="NCBI Taxonomy" id="2813577"/>
    <lineage>
        <taxon>Bacteria</taxon>
        <taxon>Pseudomonadati</taxon>
        <taxon>Myxococcota</taxon>
        <taxon>Myxococcia</taxon>
        <taxon>Myxococcales</taxon>
        <taxon>Cystobacterineae</taxon>
        <taxon>Myxococcaceae</taxon>
        <taxon>Myxococcus</taxon>
    </lineage>
</organism>
<dbReference type="Pfam" id="PF13646">
    <property type="entry name" value="HEAT_2"/>
    <property type="match status" value="1"/>
</dbReference>
<dbReference type="InterPro" id="IPR004155">
    <property type="entry name" value="PBS_lyase_HEAT"/>
</dbReference>
<dbReference type="SUPFAM" id="SSF51206">
    <property type="entry name" value="cAMP-binding domain-like"/>
    <property type="match status" value="1"/>
</dbReference>
<keyword evidence="5" id="KW-1185">Reference proteome</keyword>
<evidence type="ECO:0000313" key="4">
    <source>
        <dbReference type="EMBL" id="QSQ16748.1"/>
    </source>
</evidence>
<protein>
    <submittedName>
        <fullName evidence="4">Cyclic nucleotide-binding domain-containing protein</fullName>
    </submittedName>
</protein>
<evidence type="ECO:0000256" key="1">
    <source>
        <dbReference type="SAM" id="MobiDB-lite"/>
    </source>
</evidence>
<feature type="transmembrane region" description="Helical" evidence="2">
    <location>
        <begin position="283"/>
        <end position="307"/>
    </location>
</feature>